<name>A0A8S1B7F1_ARCPL</name>
<feature type="compositionally biased region" description="Basic and acidic residues" evidence="1">
    <location>
        <begin position="127"/>
        <end position="137"/>
    </location>
</feature>
<gene>
    <name evidence="2" type="ORF">APLA_LOCUS14570</name>
</gene>
<dbReference type="OrthoDB" id="5402602at2759"/>
<accession>A0A8S1B7F1</accession>
<dbReference type="Proteomes" id="UP000494256">
    <property type="component" value="Unassembled WGS sequence"/>
</dbReference>
<evidence type="ECO:0000256" key="1">
    <source>
        <dbReference type="SAM" id="MobiDB-lite"/>
    </source>
</evidence>
<evidence type="ECO:0000313" key="3">
    <source>
        <dbReference type="Proteomes" id="UP000494256"/>
    </source>
</evidence>
<comment type="caution">
    <text evidence="2">The sequence shown here is derived from an EMBL/GenBank/DDBJ whole genome shotgun (WGS) entry which is preliminary data.</text>
</comment>
<feature type="compositionally biased region" description="Basic residues" evidence="1">
    <location>
        <begin position="116"/>
        <end position="125"/>
    </location>
</feature>
<sequence length="204" mass="22771">MRLLVVLKWHAANSDVAFVISLATVAQLCLHPHVFGDRVAHLISIDYDPLESQKPTREILPKRREGLWAKAPGAVAAGAGLRPRPSPTTSISSSESSASSAAGGRLPLLGHEAARHGRRPHRPQRGRISERQDEQRKREKKRKSGAPGERLASDRARPLAVVVTWCGGRYLYRARGVCARRYFDRWGDGWLRTTPYKLCKSRQL</sequence>
<organism evidence="2 3">
    <name type="scientific">Arctia plantaginis</name>
    <name type="common">Wood tiger moth</name>
    <name type="synonym">Phalaena plantaginis</name>
    <dbReference type="NCBI Taxonomy" id="874455"/>
    <lineage>
        <taxon>Eukaryota</taxon>
        <taxon>Metazoa</taxon>
        <taxon>Ecdysozoa</taxon>
        <taxon>Arthropoda</taxon>
        <taxon>Hexapoda</taxon>
        <taxon>Insecta</taxon>
        <taxon>Pterygota</taxon>
        <taxon>Neoptera</taxon>
        <taxon>Endopterygota</taxon>
        <taxon>Lepidoptera</taxon>
        <taxon>Glossata</taxon>
        <taxon>Ditrysia</taxon>
        <taxon>Noctuoidea</taxon>
        <taxon>Erebidae</taxon>
        <taxon>Arctiinae</taxon>
        <taxon>Arctia</taxon>
    </lineage>
</organism>
<feature type="region of interest" description="Disordered" evidence="1">
    <location>
        <begin position="76"/>
        <end position="152"/>
    </location>
</feature>
<protein>
    <submittedName>
        <fullName evidence="2">Uncharacterized protein</fullName>
    </submittedName>
</protein>
<proteinExistence type="predicted"/>
<reference evidence="2 3" key="1">
    <citation type="submission" date="2020-04" db="EMBL/GenBank/DDBJ databases">
        <authorList>
            <person name="Wallbank WR R."/>
            <person name="Pardo Diaz C."/>
            <person name="Kozak K."/>
            <person name="Martin S."/>
            <person name="Jiggins C."/>
            <person name="Moest M."/>
            <person name="Warren A I."/>
            <person name="Byers J.R.P. K."/>
            <person name="Montejo-Kovacevich G."/>
            <person name="Yen C E."/>
        </authorList>
    </citation>
    <scope>NUCLEOTIDE SEQUENCE [LARGE SCALE GENOMIC DNA]</scope>
</reference>
<dbReference type="AlphaFoldDB" id="A0A8S1B7F1"/>
<dbReference type="EMBL" id="CADEBD010000397">
    <property type="protein sequence ID" value="CAB3254112.1"/>
    <property type="molecule type" value="Genomic_DNA"/>
</dbReference>
<feature type="compositionally biased region" description="Low complexity" evidence="1">
    <location>
        <begin position="76"/>
        <end position="110"/>
    </location>
</feature>
<evidence type="ECO:0000313" key="2">
    <source>
        <dbReference type="EMBL" id="CAB3254112.1"/>
    </source>
</evidence>